<dbReference type="InterPro" id="IPR036873">
    <property type="entry name" value="Rhodanese-like_dom_sf"/>
</dbReference>
<accession>A0ABD3LY55</accession>
<reference evidence="3 4" key="1">
    <citation type="submission" date="2024-10" db="EMBL/GenBank/DDBJ databases">
        <title>Updated reference genomes for cyclostephanoid diatoms.</title>
        <authorList>
            <person name="Roberts W.R."/>
            <person name="Alverson A.J."/>
        </authorList>
    </citation>
    <scope>NUCLEOTIDE SEQUENCE [LARGE SCALE GENOMIC DNA]</scope>
    <source>
        <strain evidence="3 4">AJA232-27</strain>
    </source>
</reference>
<organism evidence="3 4">
    <name type="scientific">Discostella pseudostelligera</name>
    <dbReference type="NCBI Taxonomy" id="259834"/>
    <lineage>
        <taxon>Eukaryota</taxon>
        <taxon>Sar</taxon>
        <taxon>Stramenopiles</taxon>
        <taxon>Ochrophyta</taxon>
        <taxon>Bacillariophyta</taxon>
        <taxon>Coscinodiscophyceae</taxon>
        <taxon>Thalassiosirophycidae</taxon>
        <taxon>Stephanodiscales</taxon>
        <taxon>Stephanodiscaceae</taxon>
        <taxon>Discostella</taxon>
    </lineage>
</organism>
<dbReference type="PANTHER" id="PTHR43846:SF1">
    <property type="entry name" value="TRNA URIDINE(34) HYDROXYLASE"/>
    <property type="match status" value="1"/>
</dbReference>
<feature type="domain" description="Rhodanese" evidence="2">
    <location>
        <begin position="260"/>
        <end position="351"/>
    </location>
</feature>
<dbReference type="Pfam" id="PF00581">
    <property type="entry name" value="Rhodanese"/>
    <property type="match status" value="1"/>
</dbReference>
<dbReference type="SMART" id="SM00450">
    <property type="entry name" value="RHOD"/>
    <property type="match status" value="1"/>
</dbReference>
<gene>
    <name evidence="3" type="ORF">ACHAWU_002583</name>
</gene>
<dbReference type="EMBL" id="JALLBG020000299">
    <property type="protein sequence ID" value="KAL3756680.1"/>
    <property type="molecule type" value="Genomic_DNA"/>
</dbReference>
<dbReference type="Pfam" id="PF17773">
    <property type="entry name" value="UPF0176_N"/>
    <property type="match status" value="1"/>
</dbReference>
<dbReference type="PROSITE" id="PS50206">
    <property type="entry name" value="RHODANESE_3"/>
    <property type="match status" value="1"/>
</dbReference>
<proteinExistence type="predicted"/>
<evidence type="ECO:0000313" key="4">
    <source>
        <dbReference type="Proteomes" id="UP001530293"/>
    </source>
</evidence>
<evidence type="ECO:0000256" key="1">
    <source>
        <dbReference type="SAM" id="MobiDB-lite"/>
    </source>
</evidence>
<dbReference type="AlphaFoldDB" id="A0ABD3LY55"/>
<name>A0ABD3LY55_9STRA</name>
<keyword evidence="4" id="KW-1185">Reference proteome</keyword>
<dbReference type="SUPFAM" id="SSF52821">
    <property type="entry name" value="Rhodanese/Cell cycle control phosphatase"/>
    <property type="match status" value="1"/>
</dbReference>
<sequence length="392" mass="44038">MIMLMLPTLGRSHQRIMFQPARYFLTTAVILTLQPAATVATAYIISHRLNYFGGIKSPSNDNNYLRHELLRRSYLRSSSIVLALSTSSDSSSSINSGPSAVRAKKPPAYQSSTNESQQLQLLSFYHFVPIPQPEAIRDILFENLETIEGLRGTVYVANEGINAQFAVPIGNPLDMLLEIFGESGCLPFNVFQSNPPNLGDVVSSDTPTFDKLIVRTRDYILRDGMKLSIGEGIEESTTTLDWSDAGIELDPSEWNEQLRQQPDIQLLDCRNDYESELGSFVSARPLSTKKFSDTWSILDSQVQSQSINPAEPVYIFCTGGIRCVKVGAYLRQRLGVKDVRSLRHGIIGYERWNNNDDEHTGKDSLWVGENFLFDKRRFAKDDDENDAPIEPK</sequence>
<comment type="caution">
    <text evidence="3">The sequence shown here is derived from an EMBL/GenBank/DDBJ whole genome shotgun (WGS) entry which is preliminary data.</text>
</comment>
<evidence type="ECO:0000259" key="2">
    <source>
        <dbReference type="PROSITE" id="PS50206"/>
    </source>
</evidence>
<feature type="region of interest" description="Disordered" evidence="1">
    <location>
        <begin position="88"/>
        <end position="109"/>
    </location>
</feature>
<dbReference type="Gene3D" id="3.30.70.100">
    <property type="match status" value="1"/>
</dbReference>
<dbReference type="PANTHER" id="PTHR43846">
    <property type="entry name" value="UPF0176 PROTEIN YCEA"/>
    <property type="match status" value="1"/>
</dbReference>
<evidence type="ECO:0000313" key="3">
    <source>
        <dbReference type="EMBL" id="KAL3756680.1"/>
    </source>
</evidence>
<feature type="compositionally biased region" description="Low complexity" evidence="1">
    <location>
        <begin position="88"/>
        <end position="99"/>
    </location>
</feature>
<protein>
    <recommendedName>
        <fullName evidence="2">Rhodanese domain-containing protein</fullName>
    </recommendedName>
</protein>
<dbReference type="InterPro" id="IPR001763">
    <property type="entry name" value="Rhodanese-like_dom"/>
</dbReference>
<dbReference type="Proteomes" id="UP001530293">
    <property type="component" value="Unassembled WGS sequence"/>
</dbReference>
<dbReference type="Gene3D" id="3.40.250.10">
    <property type="entry name" value="Rhodanese-like domain"/>
    <property type="match status" value="1"/>
</dbReference>
<dbReference type="InterPro" id="IPR040503">
    <property type="entry name" value="TRHO_N"/>
</dbReference>